<keyword evidence="1" id="KW-0732">Signal</keyword>
<accession>A0A9P4HIV1</accession>
<proteinExistence type="predicted"/>
<evidence type="ECO:0000313" key="2">
    <source>
        <dbReference type="EMBL" id="KAF2034827.1"/>
    </source>
</evidence>
<comment type="caution">
    <text evidence="2">The sequence shown here is derived from an EMBL/GenBank/DDBJ whole genome shotgun (WGS) entry which is preliminary data.</text>
</comment>
<feature type="chain" id="PRO_5040426127" evidence="1">
    <location>
        <begin position="21"/>
        <end position="284"/>
    </location>
</feature>
<name>A0A9P4HIV1_9PLEO</name>
<sequence>MHFSTTSFAALAALASTTICTPITLPTIPTPQLLRRAPYQGCTAEQTKHIDNSLLQVSGMAVSGDGVLNQDKSKWSTNKGYTHYFKDEDYDMVKKAYDVLMTIGESTSKVKFNVKCGKEAANDCPVGGFAYADPTPESFEGHGHSKGLRYLTICPQFFTSKRTTGALPTSDDKEGLKKFCDGKETKKVMDYEVGGHTLMHEISHLDSFGLAAGYPEETDNSEGYEFKYHGTVDWKGSSTAGNARVLKNSKAKNRPKTWQNAESLAAAATEMGAMWRCDVTDISD</sequence>
<dbReference type="Gene3D" id="3.40.390.10">
    <property type="entry name" value="Collagenase (Catalytic Domain)"/>
    <property type="match status" value="1"/>
</dbReference>
<dbReference type="SUPFAM" id="SSF55486">
    <property type="entry name" value="Metalloproteases ('zincins'), catalytic domain"/>
    <property type="match status" value="1"/>
</dbReference>
<keyword evidence="3" id="KW-1185">Reference proteome</keyword>
<gene>
    <name evidence="2" type="ORF">EK21DRAFT_107456</name>
</gene>
<dbReference type="OrthoDB" id="5381562at2759"/>
<dbReference type="EMBL" id="ML978159">
    <property type="protein sequence ID" value="KAF2034827.1"/>
    <property type="molecule type" value="Genomic_DNA"/>
</dbReference>
<evidence type="ECO:0000256" key="1">
    <source>
        <dbReference type="SAM" id="SignalP"/>
    </source>
</evidence>
<dbReference type="GO" id="GO:0008237">
    <property type="term" value="F:metallopeptidase activity"/>
    <property type="evidence" value="ECO:0007669"/>
    <property type="project" value="InterPro"/>
</dbReference>
<protein>
    <submittedName>
        <fullName evidence="2">Uncharacterized protein</fullName>
    </submittedName>
</protein>
<dbReference type="AlphaFoldDB" id="A0A9P4HIV1"/>
<organism evidence="2 3">
    <name type="scientific">Setomelanomma holmii</name>
    <dbReference type="NCBI Taxonomy" id="210430"/>
    <lineage>
        <taxon>Eukaryota</taxon>
        <taxon>Fungi</taxon>
        <taxon>Dikarya</taxon>
        <taxon>Ascomycota</taxon>
        <taxon>Pezizomycotina</taxon>
        <taxon>Dothideomycetes</taxon>
        <taxon>Pleosporomycetidae</taxon>
        <taxon>Pleosporales</taxon>
        <taxon>Pleosporineae</taxon>
        <taxon>Phaeosphaeriaceae</taxon>
        <taxon>Setomelanomma</taxon>
    </lineage>
</organism>
<reference evidence="2" key="1">
    <citation type="journal article" date="2020" name="Stud. Mycol.">
        <title>101 Dothideomycetes genomes: a test case for predicting lifestyles and emergence of pathogens.</title>
        <authorList>
            <person name="Haridas S."/>
            <person name="Albert R."/>
            <person name="Binder M."/>
            <person name="Bloem J."/>
            <person name="Labutti K."/>
            <person name="Salamov A."/>
            <person name="Andreopoulos B."/>
            <person name="Baker S."/>
            <person name="Barry K."/>
            <person name="Bills G."/>
            <person name="Bluhm B."/>
            <person name="Cannon C."/>
            <person name="Castanera R."/>
            <person name="Culley D."/>
            <person name="Daum C."/>
            <person name="Ezra D."/>
            <person name="Gonzalez J."/>
            <person name="Henrissat B."/>
            <person name="Kuo A."/>
            <person name="Liang C."/>
            <person name="Lipzen A."/>
            <person name="Lutzoni F."/>
            <person name="Magnuson J."/>
            <person name="Mondo S."/>
            <person name="Nolan M."/>
            <person name="Ohm R."/>
            <person name="Pangilinan J."/>
            <person name="Park H.-J."/>
            <person name="Ramirez L."/>
            <person name="Alfaro M."/>
            <person name="Sun H."/>
            <person name="Tritt A."/>
            <person name="Yoshinaga Y."/>
            <person name="Zwiers L.-H."/>
            <person name="Turgeon B."/>
            <person name="Goodwin S."/>
            <person name="Spatafora J."/>
            <person name="Crous P."/>
            <person name="Grigoriev I."/>
        </authorList>
    </citation>
    <scope>NUCLEOTIDE SEQUENCE</scope>
    <source>
        <strain evidence="2">CBS 110217</strain>
    </source>
</reference>
<dbReference type="Proteomes" id="UP000799777">
    <property type="component" value="Unassembled WGS sequence"/>
</dbReference>
<evidence type="ECO:0000313" key="3">
    <source>
        <dbReference type="Proteomes" id="UP000799777"/>
    </source>
</evidence>
<feature type="signal peptide" evidence="1">
    <location>
        <begin position="1"/>
        <end position="20"/>
    </location>
</feature>
<dbReference type="InterPro" id="IPR024079">
    <property type="entry name" value="MetalloPept_cat_dom_sf"/>
</dbReference>